<evidence type="ECO:0000313" key="1">
    <source>
        <dbReference type="EMBL" id="KAA8652074.1"/>
    </source>
</evidence>
<gene>
    <name evidence="1" type="ORF">ATNIH1004_000978</name>
    <name evidence="2" type="ORF">EYZ11_005557</name>
</gene>
<dbReference type="EMBL" id="SOSA01000180">
    <property type="protein sequence ID" value="THC94963.1"/>
    <property type="molecule type" value="Genomic_DNA"/>
</dbReference>
<keyword evidence="3" id="KW-1185">Reference proteome</keyword>
<comment type="caution">
    <text evidence="2">The sequence shown here is derived from an EMBL/GenBank/DDBJ whole genome shotgun (WGS) entry which is preliminary data.</text>
</comment>
<sequence>MANIKRPVSDNLYHVLLTTSHIAKDPYNVVEKVRIPGTYTSLGAAKAAAHSCLFDAGYERGFFNEYETSPEMFEENLAEHLGLAVYAVAPDETTFRVRIDTTPNNLRLTTDLDDWRVSIPLYYVIETIVVYNGDEDTTMVRDMSVEAVFTTYMEARAYAKTALLSKENKITRESFEDYHQAGPDETDCGYGENVIVHATGDYGENYMISIIQTQALKNVTLAEAAMKIR</sequence>
<dbReference type="Proteomes" id="UP000324241">
    <property type="component" value="Unassembled WGS sequence"/>
</dbReference>
<evidence type="ECO:0000313" key="2">
    <source>
        <dbReference type="EMBL" id="THC94963.1"/>
    </source>
</evidence>
<evidence type="ECO:0000313" key="3">
    <source>
        <dbReference type="Proteomes" id="UP000308092"/>
    </source>
</evidence>
<dbReference type="RefSeq" id="XP_033431435.1">
    <property type="nucleotide sequence ID" value="XM_033565678.1"/>
</dbReference>
<dbReference type="AlphaFoldDB" id="A0A4S3JHV5"/>
<dbReference type="OrthoDB" id="3880401at2759"/>
<accession>A0A4S3JHV5</accession>
<proteinExistence type="predicted"/>
<organism evidence="2 3">
    <name type="scientific">Aspergillus tanneri</name>
    <dbReference type="NCBI Taxonomy" id="1220188"/>
    <lineage>
        <taxon>Eukaryota</taxon>
        <taxon>Fungi</taxon>
        <taxon>Dikarya</taxon>
        <taxon>Ascomycota</taxon>
        <taxon>Pezizomycotina</taxon>
        <taxon>Eurotiomycetes</taxon>
        <taxon>Eurotiomycetidae</taxon>
        <taxon>Eurotiales</taxon>
        <taxon>Aspergillaceae</taxon>
        <taxon>Aspergillus</taxon>
        <taxon>Aspergillus subgen. Circumdati</taxon>
    </lineage>
</organism>
<protein>
    <submittedName>
        <fullName evidence="2">Uncharacterized protein</fullName>
    </submittedName>
</protein>
<dbReference type="VEuPathDB" id="FungiDB:EYZ11_005557"/>
<dbReference type="GeneID" id="54323680"/>
<reference evidence="2 3" key="1">
    <citation type="submission" date="2019-03" db="EMBL/GenBank/DDBJ databases">
        <title>The genome sequence of a newly discovered highly antifungal drug resistant Aspergillus species, Aspergillus tanneri NIH 1004.</title>
        <authorList>
            <person name="Mounaud S."/>
            <person name="Singh I."/>
            <person name="Joardar V."/>
            <person name="Pakala S."/>
            <person name="Pakala S."/>
            <person name="Venepally P."/>
            <person name="Hoover J."/>
            <person name="Nierman W."/>
            <person name="Chung J."/>
            <person name="Losada L."/>
        </authorList>
    </citation>
    <scope>NUCLEOTIDE SEQUENCE [LARGE SCALE GENOMIC DNA]</scope>
    <source>
        <strain evidence="2 3">NIH1004</strain>
    </source>
</reference>
<name>A0A4S3JHV5_9EURO</name>
<evidence type="ECO:0000313" key="4">
    <source>
        <dbReference type="Proteomes" id="UP000324241"/>
    </source>
</evidence>
<reference evidence="1 4" key="2">
    <citation type="submission" date="2019-08" db="EMBL/GenBank/DDBJ databases">
        <title>The genome sequence of a newly discovered highly antifungal drug resistant Aspergillus species, Aspergillus tanneri NIH 1004.</title>
        <authorList>
            <person name="Mounaud S."/>
            <person name="Singh I."/>
            <person name="Joardar V."/>
            <person name="Pakala S."/>
            <person name="Pakala S."/>
            <person name="Venepally P."/>
            <person name="Chung J.K."/>
            <person name="Losada L."/>
            <person name="Nierman W.C."/>
        </authorList>
    </citation>
    <scope>NUCLEOTIDE SEQUENCE [LARGE SCALE GENOMIC DNA]</scope>
    <source>
        <strain evidence="1 4">NIH1004</strain>
    </source>
</reference>
<dbReference type="EMBL" id="QUQM01000002">
    <property type="protein sequence ID" value="KAA8652074.1"/>
    <property type="molecule type" value="Genomic_DNA"/>
</dbReference>
<dbReference type="Proteomes" id="UP000308092">
    <property type="component" value="Unassembled WGS sequence"/>
</dbReference>